<protein>
    <submittedName>
        <fullName evidence="7">YCF48-related protein</fullName>
    </submittedName>
</protein>
<dbReference type="InterPro" id="IPR026444">
    <property type="entry name" value="Secre_tail"/>
</dbReference>
<dbReference type="PANTHER" id="PTHR47199:SF2">
    <property type="entry name" value="PHOTOSYSTEM II STABILITY_ASSEMBLY FACTOR HCF136, CHLOROPLASTIC"/>
    <property type="match status" value="1"/>
</dbReference>
<dbReference type="SUPFAM" id="SSF110296">
    <property type="entry name" value="Oligoxyloglucan reducing end-specific cellobiohydrolase"/>
    <property type="match status" value="2"/>
</dbReference>
<dbReference type="RefSeq" id="WP_341697383.1">
    <property type="nucleotide sequence ID" value="NZ_JBBYHR010000006.1"/>
</dbReference>
<feature type="chain" id="PRO_5046788222" evidence="4">
    <location>
        <begin position="19"/>
        <end position="683"/>
    </location>
</feature>
<feature type="domain" description="Photosynthesis system II assembly factor Ycf48/Hcf136-like" evidence="5">
    <location>
        <begin position="19"/>
        <end position="143"/>
    </location>
</feature>
<evidence type="ECO:0000256" key="1">
    <source>
        <dbReference type="ARBA" id="ARBA00022531"/>
    </source>
</evidence>
<dbReference type="InterPro" id="IPR028203">
    <property type="entry name" value="PSII_CF48-like_dom"/>
</dbReference>
<dbReference type="NCBIfam" id="TIGR04183">
    <property type="entry name" value="Por_Secre_tail"/>
    <property type="match status" value="1"/>
</dbReference>
<dbReference type="InterPro" id="IPR015943">
    <property type="entry name" value="WD40/YVTN_repeat-like_dom_sf"/>
</dbReference>
<feature type="domain" description="Photosynthesis system II assembly factor Ycf48/Hcf136-like" evidence="5">
    <location>
        <begin position="162"/>
        <end position="273"/>
    </location>
</feature>
<sequence>MKRILQFCCLILSTSAFSQNGWQLLNPTPSYNNGIDIHFSSPSTGYIITEDELLETTDAGQNWHFKQSLINATDIHFKNNIGVIAGLSGYAMKSTDSGATWAQMNTTTSQAFNSVTVLDANNIILSSSTKLVKTSDGGVTWQTLNIPDTSVSPSLLVKKTIFITPLIGHAVCNSKRIMKTIDGGATWYFTELTTNNSTDFITVFFADANNGYASDSFGKLMKTTDAGETWTELQNISMEIRSIFFLDANKGYVAGDVGRVYKTNNGGTSWQAVDTPNSYIGQMDLNGIYFTNANKGFSTGVRGRILKTTNGGTAWAAYSPSYFDTRSIDFVSNNEGFALLGGQCYNTTDGGVTWSYRGEVASEFITPTKIEFVNANIGYMAAGSFVFKTIDGGITWTVNNGGAGMNMTDIKYIEFIDENIGYVSQHNYARLFKTTNGGTTWQQVSNQINNSLQFINANVGYSLRSGKVFKTVDGGNTWNATNDSNLPYGIDINFVNEDDGFALGTTSIRRTTDGGLNWQNYSLPGGSNYSFNYLKFITPNTGYIATETGVIFQTTDGGQSWSPVFGTHDISTITFNNGYLYIGGIWGRISRNQTGVLSQTDYIAVNKNITIYPVPVLKDLNIGTENLIIDKIEMFDLSGKNILIQNAAGNSTGVYDVSPLESGIYIIKIYSENKVHTKKFIKS</sequence>
<feature type="signal peptide" evidence="4">
    <location>
        <begin position="1"/>
        <end position="18"/>
    </location>
</feature>
<keyword evidence="3" id="KW-0604">Photosystem II</keyword>
<evidence type="ECO:0000313" key="8">
    <source>
        <dbReference type="Proteomes" id="UP001464555"/>
    </source>
</evidence>
<dbReference type="Proteomes" id="UP001464555">
    <property type="component" value="Unassembled WGS sequence"/>
</dbReference>
<evidence type="ECO:0000313" key="7">
    <source>
        <dbReference type="EMBL" id="MEL1245071.1"/>
    </source>
</evidence>
<dbReference type="Pfam" id="PF14870">
    <property type="entry name" value="PSII_BNR"/>
    <property type="match status" value="3"/>
</dbReference>
<keyword evidence="8" id="KW-1185">Reference proteome</keyword>
<dbReference type="PANTHER" id="PTHR47199">
    <property type="entry name" value="PHOTOSYSTEM II STABILITY/ASSEMBLY FACTOR HCF136, CHLOROPLASTIC"/>
    <property type="match status" value="1"/>
</dbReference>
<reference evidence="7 8" key="1">
    <citation type="submission" date="2024-04" db="EMBL/GenBank/DDBJ databases">
        <title>Flavobacterium sp. DGU11 16S ribosomal RNA gene Genome sequencing and assembly.</title>
        <authorList>
            <person name="Park S."/>
        </authorList>
    </citation>
    <scope>NUCLEOTIDE SEQUENCE [LARGE SCALE GENOMIC DNA]</scope>
    <source>
        <strain evidence="7 8">DGU11</strain>
    </source>
</reference>
<gene>
    <name evidence="7" type="ORF">AAEO56_12405</name>
</gene>
<comment type="caution">
    <text evidence="7">The sequence shown here is derived from an EMBL/GenBank/DDBJ whole genome shotgun (WGS) entry which is preliminary data.</text>
</comment>
<evidence type="ECO:0000256" key="2">
    <source>
        <dbReference type="ARBA" id="ARBA00022729"/>
    </source>
</evidence>
<keyword evidence="1" id="KW-0602">Photosynthesis</keyword>
<evidence type="ECO:0000259" key="6">
    <source>
        <dbReference type="Pfam" id="PF18962"/>
    </source>
</evidence>
<feature type="domain" description="Photosynthesis system II assembly factor Ycf48/Hcf136-like" evidence="5">
    <location>
        <begin position="490"/>
        <end position="564"/>
    </location>
</feature>
<evidence type="ECO:0000256" key="4">
    <source>
        <dbReference type="SAM" id="SignalP"/>
    </source>
</evidence>
<name>A0ABU9HY35_9FLAO</name>
<organism evidence="7 8">
    <name type="scientific">Flavobacterium arundinis</name>
    <dbReference type="NCBI Taxonomy" id="3139143"/>
    <lineage>
        <taxon>Bacteria</taxon>
        <taxon>Pseudomonadati</taxon>
        <taxon>Bacteroidota</taxon>
        <taxon>Flavobacteriia</taxon>
        <taxon>Flavobacteriales</taxon>
        <taxon>Flavobacteriaceae</taxon>
        <taxon>Flavobacterium</taxon>
    </lineage>
</organism>
<accession>A0ABU9HY35</accession>
<proteinExistence type="predicted"/>
<dbReference type="Gene3D" id="2.130.10.10">
    <property type="entry name" value="YVTN repeat-like/Quinoprotein amine dehydrogenase"/>
    <property type="match status" value="4"/>
</dbReference>
<dbReference type="Pfam" id="PF18962">
    <property type="entry name" value="Por_Secre_tail"/>
    <property type="match status" value="1"/>
</dbReference>
<feature type="domain" description="Secretion system C-terminal sorting" evidence="6">
    <location>
        <begin position="611"/>
        <end position="681"/>
    </location>
</feature>
<evidence type="ECO:0000259" key="5">
    <source>
        <dbReference type="Pfam" id="PF14870"/>
    </source>
</evidence>
<keyword evidence="2 4" id="KW-0732">Signal</keyword>
<dbReference type="CDD" id="cd15482">
    <property type="entry name" value="Sialidase_non-viral"/>
    <property type="match status" value="1"/>
</dbReference>
<evidence type="ECO:0000256" key="3">
    <source>
        <dbReference type="ARBA" id="ARBA00023276"/>
    </source>
</evidence>
<dbReference type="EMBL" id="JBBYHR010000006">
    <property type="protein sequence ID" value="MEL1245071.1"/>
    <property type="molecule type" value="Genomic_DNA"/>
</dbReference>